<dbReference type="GO" id="GO:0016740">
    <property type="term" value="F:transferase activity"/>
    <property type="evidence" value="ECO:0007669"/>
    <property type="project" value="UniProtKB-KW"/>
</dbReference>
<keyword evidence="4" id="KW-0812">Transmembrane</keyword>
<dbReference type="Proteomes" id="UP000019335">
    <property type="component" value="Chromosome 8"/>
</dbReference>
<keyword evidence="2" id="KW-0808">Transferase</keyword>
<proteinExistence type="inferred from homology"/>
<organism evidence="6 7">
    <name type="scientific">Nannochloropsis gaditana</name>
    <dbReference type="NCBI Taxonomy" id="72520"/>
    <lineage>
        <taxon>Eukaryota</taxon>
        <taxon>Sar</taxon>
        <taxon>Stramenopiles</taxon>
        <taxon>Ochrophyta</taxon>
        <taxon>Eustigmatophyceae</taxon>
        <taxon>Eustigmatales</taxon>
        <taxon>Monodopsidaceae</taxon>
        <taxon>Nannochloropsis</taxon>
    </lineage>
</organism>
<evidence type="ECO:0000313" key="7">
    <source>
        <dbReference type="Proteomes" id="UP000019335"/>
    </source>
</evidence>
<name>W7U1Z5_9STRA</name>
<gene>
    <name evidence="6" type="ORF">Naga_100001g17</name>
</gene>
<evidence type="ECO:0000256" key="4">
    <source>
        <dbReference type="SAM" id="Phobius"/>
    </source>
</evidence>
<feature type="domain" description="Glycosyl transferase CAP10" evidence="5">
    <location>
        <begin position="245"/>
        <end position="529"/>
    </location>
</feature>
<reference evidence="6 7" key="1">
    <citation type="journal article" date="2014" name="Mol. Plant">
        <title>Chromosome Scale Genome Assembly and Transcriptome Profiling of Nannochloropsis gaditana in Nitrogen Depletion.</title>
        <authorList>
            <person name="Corteggiani Carpinelli E."/>
            <person name="Telatin A."/>
            <person name="Vitulo N."/>
            <person name="Forcato C."/>
            <person name="D'Angelo M."/>
            <person name="Schiavon R."/>
            <person name="Vezzi A."/>
            <person name="Giacometti G.M."/>
            <person name="Morosinotto T."/>
            <person name="Valle G."/>
        </authorList>
    </citation>
    <scope>NUCLEOTIDE SEQUENCE [LARGE SCALE GENOMIC DNA]</scope>
    <source>
        <strain evidence="6 7">B-31</strain>
    </source>
</reference>
<comment type="similarity">
    <text evidence="1">Belongs to the glycosyltransferase 90 family.</text>
</comment>
<sequence>MAVGRHKRVPIYQAFQLSNGKMREKLVICFIVLGFVFIMQQVLTKTQISVSSSAKDKTSSISLQSSNEETRPILHATHGEDEKMAAVEMPLLKTGPDPSLLPPRADQDLRSPDQPWPKPLSLAETSFWLDLLGNYTEAAPPRKLRMASDGAVPEPVNIKQWVGQGKCKHASMYLGLILDRLRPWSQGGITQRMIDEAVCIGKKRSDFASLSYQILDGEVYARAEGDTLNIDEYARLILDVLQVLKLPDMELGVFSGRDLPVMLRHEVHPIFAYASAEAFSEMLLPCPWYVLPAAEEVDARSPSWRPDGLEDFRKRPGKVFWRGSPNDFVPYEPATLRFAPRMKLVEASHQCPDLLDAHVSSSLSLLALLPAEEECQLYSRWNVSTPAGILAAEGCSKETVDEYRRQHESDRRTSGEAQQESRYALNIDGTGFSERYASQLLNNQLVFKVDTPFFNFYSRFFLPYEHYVPVRYDLSDLKDKILWANENIEEAHRIMSQGARRAHAIFHPNEVMCYTGLALAAFGRLLAYDIPKKPREGYDQYM</sequence>
<dbReference type="InterPro" id="IPR051091">
    <property type="entry name" value="O-Glucosyltr/Glycosyltrsf_90"/>
</dbReference>
<evidence type="ECO:0000256" key="2">
    <source>
        <dbReference type="ARBA" id="ARBA00022679"/>
    </source>
</evidence>
<dbReference type="PANTHER" id="PTHR12203:SF35">
    <property type="entry name" value="PROTEIN O-GLUCOSYLTRANSFERASE 1"/>
    <property type="match status" value="1"/>
</dbReference>
<evidence type="ECO:0000256" key="1">
    <source>
        <dbReference type="ARBA" id="ARBA00010118"/>
    </source>
</evidence>
<keyword evidence="7" id="KW-1185">Reference proteome</keyword>
<dbReference type="SMART" id="SM00672">
    <property type="entry name" value="CAP10"/>
    <property type="match status" value="1"/>
</dbReference>
<comment type="caution">
    <text evidence="6">The sequence shown here is derived from an EMBL/GenBank/DDBJ whole genome shotgun (WGS) entry which is preliminary data.</text>
</comment>
<keyword evidence="4" id="KW-0472">Membrane</keyword>
<accession>W7U1Z5</accession>
<evidence type="ECO:0000313" key="6">
    <source>
        <dbReference type="EMBL" id="EWM26669.1"/>
    </source>
</evidence>
<dbReference type="Pfam" id="PF05686">
    <property type="entry name" value="Glyco_transf_90"/>
    <property type="match status" value="1"/>
</dbReference>
<feature type="region of interest" description="Disordered" evidence="3">
    <location>
        <begin position="95"/>
        <end position="116"/>
    </location>
</feature>
<dbReference type="EMBL" id="AZIL01000609">
    <property type="protein sequence ID" value="EWM26669.1"/>
    <property type="molecule type" value="Genomic_DNA"/>
</dbReference>
<dbReference type="InterPro" id="IPR006598">
    <property type="entry name" value="CAP10"/>
</dbReference>
<protein>
    <submittedName>
        <fullName evidence="6">Kdel motif-containing protein 2</fullName>
    </submittedName>
</protein>
<dbReference type="OrthoDB" id="48801at2759"/>
<evidence type="ECO:0000256" key="3">
    <source>
        <dbReference type="SAM" id="MobiDB-lite"/>
    </source>
</evidence>
<evidence type="ECO:0000259" key="5">
    <source>
        <dbReference type="SMART" id="SM00672"/>
    </source>
</evidence>
<dbReference type="AlphaFoldDB" id="W7U1Z5"/>
<dbReference type="PANTHER" id="PTHR12203">
    <property type="entry name" value="KDEL LYS-ASP-GLU-LEU CONTAINING - RELATED"/>
    <property type="match status" value="1"/>
</dbReference>
<keyword evidence="4" id="KW-1133">Transmembrane helix</keyword>
<feature type="transmembrane region" description="Helical" evidence="4">
    <location>
        <begin position="26"/>
        <end position="43"/>
    </location>
</feature>